<evidence type="ECO:0000256" key="1">
    <source>
        <dbReference type="SAM" id="MobiDB-lite"/>
    </source>
</evidence>
<comment type="caution">
    <text evidence="2">The sequence shown here is derived from an EMBL/GenBank/DDBJ whole genome shotgun (WGS) entry which is preliminary data.</text>
</comment>
<evidence type="ECO:0000313" key="3">
    <source>
        <dbReference type="Proteomes" id="UP001266305"/>
    </source>
</evidence>
<accession>A0ABQ9VP44</accession>
<keyword evidence="3" id="KW-1185">Reference proteome</keyword>
<reference evidence="2 3" key="1">
    <citation type="submission" date="2023-05" db="EMBL/GenBank/DDBJ databases">
        <title>B98-5 Cell Line De Novo Hybrid Assembly: An Optical Mapping Approach.</title>
        <authorList>
            <person name="Kananen K."/>
            <person name="Auerbach J.A."/>
            <person name="Kautto E."/>
            <person name="Blachly J.S."/>
        </authorList>
    </citation>
    <scope>NUCLEOTIDE SEQUENCE [LARGE SCALE GENOMIC DNA]</scope>
    <source>
        <strain evidence="2">B95-8</strain>
        <tissue evidence="2">Cell line</tissue>
    </source>
</reference>
<gene>
    <name evidence="2" type="ORF">P7K49_010897</name>
</gene>
<evidence type="ECO:0000313" key="2">
    <source>
        <dbReference type="EMBL" id="KAK2111151.1"/>
    </source>
</evidence>
<sequence>MAHHLLCFTVYLEDDEAECLGYVMNGPQDGDGEEWKLEDVGDRMIPLDLLIGLQNQYWDDDQQNGHDDTQNQGPDVQALGGGGVGLGPVRSPTIFLSLDFTE</sequence>
<organism evidence="2 3">
    <name type="scientific">Saguinus oedipus</name>
    <name type="common">Cotton-top tamarin</name>
    <name type="synonym">Oedipomidas oedipus</name>
    <dbReference type="NCBI Taxonomy" id="9490"/>
    <lineage>
        <taxon>Eukaryota</taxon>
        <taxon>Metazoa</taxon>
        <taxon>Chordata</taxon>
        <taxon>Craniata</taxon>
        <taxon>Vertebrata</taxon>
        <taxon>Euteleostomi</taxon>
        <taxon>Mammalia</taxon>
        <taxon>Eutheria</taxon>
        <taxon>Euarchontoglires</taxon>
        <taxon>Primates</taxon>
        <taxon>Haplorrhini</taxon>
        <taxon>Platyrrhini</taxon>
        <taxon>Cebidae</taxon>
        <taxon>Callitrichinae</taxon>
        <taxon>Saguinus</taxon>
    </lineage>
</organism>
<dbReference type="EMBL" id="JASSZA010000005">
    <property type="protein sequence ID" value="KAK2111151.1"/>
    <property type="molecule type" value="Genomic_DNA"/>
</dbReference>
<feature type="region of interest" description="Disordered" evidence="1">
    <location>
        <begin position="58"/>
        <end position="89"/>
    </location>
</feature>
<name>A0ABQ9VP44_SAGOE</name>
<protein>
    <submittedName>
        <fullName evidence="2">Uncharacterized protein</fullName>
    </submittedName>
</protein>
<proteinExistence type="predicted"/>
<dbReference type="Proteomes" id="UP001266305">
    <property type="component" value="Unassembled WGS sequence"/>
</dbReference>